<feature type="compositionally biased region" description="Basic residues" evidence="1">
    <location>
        <begin position="520"/>
        <end position="560"/>
    </location>
</feature>
<sequence>MSEVIDTNGYIIEPWDHLAMTQSPDGSVHDQYVPPELEALARQVMTRYEMSVSEMTLITAKPDKGGAIWRIMTDQGPRSIKVLHREPNRSLFSIAAQDYLVKQGARVPSLIETRSGEQYVNAGGKSWIVTEWIEPLEPVSKVDIAGVQELCRGLGEFHRLSRGYEPPFGAIKASRLYRWSKHYEKIMAKLQWFEDIAETYAEYPASNRLLSMLPQVKAEAQDYYMMFRDSAYERMIAKGEPYWGLAHQDYGWSNGQMGPGGIWIIDLDGVAYDLPIRDLRKLITSTMVDNGGWDLEWIRSMIAAYSEGNPIDREIFELLWIDMAFPNEFYKHVKEVVYEPELFIPTELEPILQVMQNVEMNKWDVLNELRKDMELYPSGDYPSVEEAPPLMMPITLPQAAAWSELASLPVDEVPLSQPAEPEPVMLQEAVHEAPLTIPMPAPPLVAAEAALPLRSVRSRRPRRAGRKRISSTGRRGTMAASRSRRTAARTGTSSRRRTGSNTRTKRTAGASSQSGARSQARSRMRASGGRRQRRHSTARRQPRAKRHRQGVLRVPVRRRRSEMVRRTTSVSSLRRQMERPRRLRVRRAASISA</sequence>
<dbReference type="InterPro" id="IPR011009">
    <property type="entry name" value="Kinase-like_dom_sf"/>
</dbReference>
<dbReference type="GO" id="GO:0042601">
    <property type="term" value="C:endospore-forming forespore"/>
    <property type="evidence" value="ECO:0007669"/>
    <property type="project" value="TreeGrafter"/>
</dbReference>
<feature type="compositionally biased region" description="Low complexity" evidence="1">
    <location>
        <begin position="507"/>
        <end position="519"/>
    </location>
</feature>
<organism evidence="2 3">
    <name type="scientific">Insulibacter thermoxylanivorax</name>
    <dbReference type="NCBI Taxonomy" id="2749268"/>
    <lineage>
        <taxon>Bacteria</taxon>
        <taxon>Bacillati</taxon>
        <taxon>Bacillota</taxon>
        <taxon>Bacilli</taxon>
        <taxon>Bacillales</taxon>
        <taxon>Paenibacillaceae</taxon>
        <taxon>Insulibacter</taxon>
    </lineage>
</organism>
<feature type="compositionally biased region" description="Low complexity" evidence="1">
    <location>
        <begin position="470"/>
        <end position="481"/>
    </location>
</feature>
<dbReference type="InterPro" id="IPR047175">
    <property type="entry name" value="CotS-like"/>
</dbReference>
<dbReference type="NCBIfam" id="TIGR02906">
    <property type="entry name" value="spore_CotS"/>
    <property type="match status" value="1"/>
</dbReference>
<dbReference type="Gene3D" id="3.90.1200.10">
    <property type="match status" value="1"/>
</dbReference>
<dbReference type="AlphaFoldDB" id="A0A916QER3"/>
<dbReference type="InterPro" id="IPR014255">
    <property type="entry name" value="Spore_coat_CotS"/>
</dbReference>
<name>A0A916QER3_9BACL</name>
<accession>A0A916QER3</accession>
<dbReference type="PANTHER" id="PTHR39179">
    <property type="entry name" value="SPORE COAT PROTEIN I"/>
    <property type="match status" value="1"/>
</dbReference>
<gene>
    <name evidence="2" type="ORF">PRECH8_04370</name>
</gene>
<protein>
    <recommendedName>
        <fullName evidence="4">Spore coat protein, CotS family</fullName>
    </recommendedName>
</protein>
<evidence type="ECO:0000256" key="1">
    <source>
        <dbReference type="SAM" id="MobiDB-lite"/>
    </source>
</evidence>
<proteinExistence type="predicted"/>
<comment type="caution">
    <text evidence="2">The sequence shown here is derived from an EMBL/GenBank/DDBJ whole genome shotgun (WGS) entry which is preliminary data.</text>
</comment>
<evidence type="ECO:0000313" key="3">
    <source>
        <dbReference type="Proteomes" id="UP000654993"/>
    </source>
</evidence>
<reference evidence="2" key="1">
    <citation type="submission" date="2020-08" db="EMBL/GenBank/DDBJ databases">
        <authorList>
            <person name="Uke A."/>
            <person name="Chhe C."/>
            <person name="Baramee S."/>
            <person name="Kosugi A."/>
        </authorList>
    </citation>
    <scope>NUCLEOTIDE SEQUENCE</scope>
    <source>
        <strain evidence="2">DA-C8</strain>
    </source>
</reference>
<keyword evidence="3" id="KW-1185">Reference proteome</keyword>
<dbReference type="RefSeq" id="WP_242457392.1">
    <property type="nucleotide sequence ID" value="NZ_BMAQ01000003.1"/>
</dbReference>
<dbReference type="SUPFAM" id="SSF56112">
    <property type="entry name" value="Protein kinase-like (PK-like)"/>
    <property type="match status" value="1"/>
</dbReference>
<feature type="compositionally biased region" description="Basic residues" evidence="1">
    <location>
        <begin position="456"/>
        <end position="469"/>
    </location>
</feature>
<feature type="compositionally biased region" description="Basic residues" evidence="1">
    <location>
        <begin position="494"/>
        <end position="506"/>
    </location>
</feature>
<dbReference type="PANTHER" id="PTHR39179:SF1">
    <property type="entry name" value="SPORE COAT PROTEIN I"/>
    <property type="match status" value="1"/>
</dbReference>
<dbReference type="Proteomes" id="UP000654993">
    <property type="component" value="Unassembled WGS sequence"/>
</dbReference>
<reference evidence="2" key="2">
    <citation type="journal article" date="2021" name="Data Brief">
        <title>Draft genome sequence data of the facultative, thermophilic, xylanolytic bacterium Paenibacillus sp. strain DA-C8.</title>
        <authorList>
            <person name="Chhe C."/>
            <person name="Uke A."/>
            <person name="Baramee S."/>
            <person name="Ungkulpasvich U."/>
            <person name="Tachaapaikoon C."/>
            <person name="Pason P."/>
            <person name="Waeonukul R."/>
            <person name="Ratanakhanokchai K."/>
            <person name="Kosugi A."/>
        </authorList>
    </citation>
    <scope>NUCLEOTIDE SEQUENCE</scope>
    <source>
        <strain evidence="2">DA-C8</strain>
    </source>
</reference>
<dbReference type="EMBL" id="BMAQ01000003">
    <property type="protein sequence ID" value="GFR37141.1"/>
    <property type="molecule type" value="Genomic_DNA"/>
</dbReference>
<dbReference type="Gene3D" id="3.30.200.20">
    <property type="entry name" value="Phosphorylase Kinase, domain 1"/>
    <property type="match status" value="1"/>
</dbReference>
<evidence type="ECO:0000313" key="2">
    <source>
        <dbReference type="EMBL" id="GFR37141.1"/>
    </source>
</evidence>
<evidence type="ECO:0008006" key="4">
    <source>
        <dbReference type="Google" id="ProtNLM"/>
    </source>
</evidence>
<feature type="region of interest" description="Disordered" evidence="1">
    <location>
        <begin position="455"/>
        <end position="593"/>
    </location>
</feature>